<dbReference type="Gene3D" id="2.30.18.10">
    <property type="entry name" value="Transcription factor IIA (TFIIA), beta-barrel domain"/>
    <property type="match status" value="1"/>
</dbReference>
<dbReference type="GO" id="GO:0006367">
    <property type="term" value="P:transcription initiation at RNA polymerase II promoter"/>
    <property type="evidence" value="ECO:0007669"/>
    <property type="project" value="InterPro"/>
</dbReference>
<dbReference type="InterPro" id="IPR003194">
    <property type="entry name" value="TFIIA_gsu"/>
</dbReference>
<dbReference type="OrthoDB" id="586585at2759"/>
<reference evidence="9 10" key="1">
    <citation type="submission" date="2010-05" db="EMBL/GenBank/DDBJ databases">
        <title>The Genome Sequence of Thecamonas trahens ATCC 50062.</title>
        <authorList>
            <consortium name="The Broad Institute Genome Sequencing Platform"/>
            <person name="Russ C."/>
            <person name="Cuomo C."/>
            <person name="Shea T."/>
            <person name="Young S.K."/>
            <person name="Zeng Q."/>
            <person name="Koehrsen M."/>
            <person name="Haas B."/>
            <person name="Borodovsky M."/>
            <person name="Guigo R."/>
            <person name="Alvarado L."/>
            <person name="Berlin A."/>
            <person name="Bochicchio J."/>
            <person name="Borenstein D."/>
            <person name="Chapman S."/>
            <person name="Chen Z."/>
            <person name="Freedman E."/>
            <person name="Gellesch M."/>
            <person name="Goldberg J."/>
            <person name="Griggs A."/>
            <person name="Gujja S."/>
            <person name="Heilman E."/>
            <person name="Heiman D."/>
            <person name="Hepburn T."/>
            <person name="Howarth C."/>
            <person name="Jen D."/>
            <person name="Larson L."/>
            <person name="Mehta T."/>
            <person name="Park D."/>
            <person name="Pearson M."/>
            <person name="Roberts A."/>
            <person name="Saif S."/>
            <person name="Shenoy N."/>
            <person name="Sisk P."/>
            <person name="Stolte C."/>
            <person name="Sykes S."/>
            <person name="Thomson T."/>
            <person name="Walk T."/>
            <person name="White J."/>
            <person name="Yandava C."/>
            <person name="Burger G."/>
            <person name="Gray M.W."/>
            <person name="Holland P.W.H."/>
            <person name="King N."/>
            <person name="Lang F.B.F."/>
            <person name="Roger A.J."/>
            <person name="Ruiz-Trillo I."/>
            <person name="Lander E."/>
            <person name="Nusbaum C."/>
        </authorList>
    </citation>
    <scope>NUCLEOTIDE SEQUENCE [LARGE SCALE GENOMIC DNA]</scope>
    <source>
        <strain evidence="9 10">ATCC 50062</strain>
    </source>
</reference>
<dbReference type="eggNOG" id="KOG3463">
    <property type="taxonomic scope" value="Eukaryota"/>
</dbReference>
<evidence type="ECO:0000256" key="4">
    <source>
        <dbReference type="ARBA" id="ARBA00023163"/>
    </source>
</evidence>
<comment type="subcellular location">
    <subcellularLocation>
        <location evidence="1 6">Nucleus</location>
    </subcellularLocation>
</comment>
<evidence type="ECO:0000259" key="7">
    <source>
        <dbReference type="Pfam" id="PF02268"/>
    </source>
</evidence>
<dbReference type="InterPro" id="IPR009088">
    <property type="entry name" value="TFIIA_b-brl"/>
</dbReference>
<keyword evidence="10" id="KW-1185">Reference proteome</keyword>
<keyword evidence="3 6" id="KW-0805">Transcription regulation</keyword>
<dbReference type="InterPro" id="IPR009083">
    <property type="entry name" value="TFIIA_a-hlx"/>
</dbReference>
<dbReference type="PIRSF" id="PIRSF009415">
    <property type="entry name" value="Hum_TFIIA_gamma"/>
    <property type="match status" value="1"/>
</dbReference>
<evidence type="ECO:0000256" key="1">
    <source>
        <dbReference type="ARBA" id="ARBA00004123"/>
    </source>
</evidence>
<dbReference type="SUPFAM" id="SSF50784">
    <property type="entry name" value="Transcription factor IIA (TFIIA), beta-barrel domain"/>
    <property type="match status" value="1"/>
</dbReference>
<sequence length="119" mass="13259">METKQLYYYSTLGQCLRDTVDGMVASQIISSKLANIVMNKFENVAAKALEESVTATMSFTASGNIIYRNCDGFWTFFLPEVQFKMPGAEAVDGRNVKIVAYDIKGNKPSASKARSRKRK</sequence>
<dbReference type="EMBL" id="GL349482">
    <property type="protein sequence ID" value="KNC53773.1"/>
    <property type="molecule type" value="Genomic_DNA"/>
</dbReference>
<dbReference type="Gene3D" id="1.10.287.190">
    <property type="entry name" value="Transcription factor IIA gamma subunit, alpha-helical domain"/>
    <property type="match status" value="1"/>
</dbReference>
<dbReference type="InterPro" id="IPR015872">
    <property type="entry name" value="TFIIA_gsu_N"/>
</dbReference>
<protein>
    <recommendedName>
        <fullName evidence="6">Transcription initiation factor IIA subunit 2</fullName>
    </recommendedName>
</protein>
<dbReference type="GO" id="GO:0005672">
    <property type="term" value="C:transcription factor TFIIA complex"/>
    <property type="evidence" value="ECO:0007669"/>
    <property type="project" value="InterPro"/>
</dbReference>
<dbReference type="STRING" id="461836.A0A0L0DQQ9"/>
<name>A0A0L0DQQ9_THETB</name>
<evidence type="ECO:0000259" key="8">
    <source>
        <dbReference type="Pfam" id="PF02751"/>
    </source>
</evidence>
<evidence type="ECO:0000313" key="9">
    <source>
        <dbReference type="EMBL" id="KNC53773.1"/>
    </source>
</evidence>
<dbReference type="Proteomes" id="UP000054408">
    <property type="component" value="Unassembled WGS sequence"/>
</dbReference>
<keyword evidence="4 6" id="KW-0804">Transcription</keyword>
<dbReference type="OMA" id="CICTALS"/>
<evidence type="ECO:0000256" key="2">
    <source>
        <dbReference type="ARBA" id="ARBA00007675"/>
    </source>
</evidence>
<keyword evidence="5 6" id="KW-0539">Nucleus</keyword>
<accession>A0A0L0DQQ9</accession>
<evidence type="ECO:0000256" key="6">
    <source>
        <dbReference type="PIRNR" id="PIRNR009415"/>
    </source>
</evidence>
<dbReference type="Pfam" id="PF02751">
    <property type="entry name" value="TFIIA_gamma_C"/>
    <property type="match status" value="1"/>
</dbReference>
<dbReference type="InterPro" id="IPR015871">
    <property type="entry name" value="TFIIA_gsu_C"/>
</dbReference>
<dbReference type="RefSeq" id="XP_013754335.1">
    <property type="nucleotide sequence ID" value="XM_013898881.1"/>
</dbReference>
<dbReference type="AlphaFoldDB" id="A0A0L0DQQ9"/>
<dbReference type="SUPFAM" id="SSF47396">
    <property type="entry name" value="Transcription factor IIA (TFIIA), alpha-helical domain"/>
    <property type="match status" value="1"/>
</dbReference>
<organism evidence="9 10">
    <name type="scientific">Thecamonas trahens ATCC 50062</name>
    <dbReference type="NCBI Taxonomy" id="461836"/>
    <lineage>
        <taxon>Eukaryota</taxon>
        <taxon>Apusozoa</taxon>
        <taxon>Apusomonadida</taxon>
        <taxon>Apusomonadidae</taxon>
        <taxon>Thecamonas</taxon>
    </lineage>
</organism>
<feature type="domain" description="Transcription initiation factor IIA gamma subunit C-terminal" evidence="8">
    <location>
        <begin position="66"/>
        <end position="102"/>
    </location>
</feature>
<dbReference type="Pfam" id="PF02268">
    <property type="entry name" value="TFIIA_gamma_N"/>
    <property type="match status" value="1"/>
</dbReference>
<dbReference type="CDD" id="cd10014">
    <property type="entry name" value="TFIIA_gamma_C"/>
    <property type="match status" value="1"/>
</dbReference>
<feature type="domain" description="Transcription initiation factor IIA gamma subunit N-terminal" evidence="7">
    <location>
        <begin position="5"/>
        <end position="49"/>
    </location>
</feature>
<dbReference type="GeneID" id="25567943"/>
<evidence type="ECO:0000256" key="5">
    <source>
        <dbReference type="ARBA" id="ARBA00023242"/>
    </source>
</evidence>
<evidence type="ECO:0000313" key="10">
    <source>
        <dbReference type="Proteomes" id="UP000054408"/>
    </source>
</evidence>
<evidence type="ECO:0000256" key="3">
    <source>
        <dbReference type="ARBA" id="ARBA00023015"/>
    </source>
</evidence>
<gene>
    <name evidence="9" type="ORF">AMSG_09490</name>
</gene>
<dbReference type="PANTHER" id="PTHR10966">
    <property type="entry name" value="TRANSCRIPTION INITIATION FACTOR IIA SUBUNIT 2"/>
    <property type="match status" value="1"/>
</dbReference>
<proteinExistence type="inferred from homology"/>
<comment type="similarity">
    <text evidence="2 6">Belongs to the TFIIA subunit 2 family.</text>
</comment>
<comment type="function">
    <text evidence="6">TFIIA is a component of the transcription machinery of RNA polymerase II and plays an important role in transcriptional activation.</text>
</comment>